<dbReference type="PROSITE" id="PS50109">
    <property type="entry name" value="HIS_KIN"/>
    <property type="match status" value="1"/>
</dbReference>
<evidence type="ECO:0000256" key="3">
    <source>
        <dbReference type="ARBA" id="ARBA00022679"/>
    </source>
</evidence>
<dbReference type="EC" id="2.7.13.3" evidence="2"/>
<reference evidence="8 9" key="1">
    <citation type="submission" date="2019-03" db="EMBL/GenBank/DDBJ databases">
        <title>Sequencing the genomes of 1000 actinobacteria strains.</title>
        <authorList>
            <person name="Klenk H.-P."/>
        </authorList>
    </citation>
    <scope>NUCLEOTIDE SEQUENCE [LARGE SCALE GENOMIC DNA]</scope>
    <source>
        <strain evidence="8 9">DSM 43805</strain>
    </source>
</reference>
<dbReference type="RefSeq" id="WP_166661169.1">
    <property type="nucleotide sequence ID" value="NZ_BOMD01000105.1"/>
</dbReference>
<keyword evidence="9" id="KW-1185">Reference proteome</keyword>
<dbReference type="Gene3D" id="3.30.565.10">
    <property type="entry name" value="Histidine kinase-like ATPase, C-terminal domain"/>
    <property type="match status" value="2"/>
</dbReference>
<comment type="catalytic activity">
    <reaction evidence="1">
        <text>ATP + protein L-histidine = ADP + protein N-phospho-L-histidine.</text>
        <dbReference type="EC" id="2.7.13.3"/>
    </reaction>
</comment>
<dbReference type="Pfam" id="PF02518">
    <property type="entry name" value="HATPase_c"/>
    <property type="match status" value="1"/>
</dbReference>
<dbReference type="InterPro" id="IPR050980">
    <property type="entry name" value="2C_sensor_his_kinase"/>
</dbReference>
<dbReference type="InterPro" id="IPR005467">
    <property type="entry name" value="His_kinase_dom"/>
</dbReference>
<keyword evidence="3" id="KW-0808">Transferase</keyword>
<evidence type="ECO:0000259" key="7">
    <source>
        <dbReference type="PROSITE" id="PS50109"/>
    </source>
</evidence>
<keyword evidence="4" id="KW-0547">Nucleotide-binding</keyword>
<dbReference type="InterPro" id="IPR003594">
    <property type="entry name" value="HATPase_dom"/>
</dbReference>
<dbReference type="PANTHER" id="PTHR44936:SF10">
    <property type="entry name" value="SENSOR PROTEIN RSTB"/>
    <property type="match status" value="1"/>
</dbReference>
<dbReference type="GO" id="GO:0004673">
    <property type="term" value="F:protein histidine kinase activity"/>
    <property type="evidence" value="ECO:0007669"/>
    <property type="project" value="UniProtKB-EC"/>
</dbReference>
<keyword evidence="6" id="KW-0067">ATP-binding</keyword>
<evidence type="ECO:0000313" key="9">
    <source>
        <dbReference type="Proteomes" id="UP000294901"/>
    </source>
</evidence>
<dbReference type="SUPFAM" id="SSF55874">
    <property type="entry name" value="ATPase domain of HSP90 chaperone/DNA topoisomerase II/histidine kinase"/>
    <property type="match status" value="2"/>
</dbReference>
<dbReference type="Pfam" id="PF13589">
    <property type="entry name" value="HATPase_c_3"/>
    <property type="match status" value="1"/>
</dbReference>
<evidence type="ECO:0000256" key="6">
    <source>
        <dbReference type="ARBA" id="ARBA00022840"/>
    </source>
</evidence>
<dbReference type="EMBL" id="SNWR01000001">
    <property type="protein sequence ID" value="TDO39309.1"/>
    <property type="molecule type" value="Genomic_DNA"/>
</dbReference>
<evidence type="ECO:0000256" key="1">
    <source>
        <dbReference type="ARBA" id="ARBA00000085"/>
    </source>
</evidence>
<protein>
    <recommendedName>
        <fullName evidence="2">histidine kinase</fullName>
        <ecNumber evidence="2">2.7.13.3</ecNumber>
    </recommendedName>
</protein>
<evidence type="ECO:0000256" key="5">
    <source>
        <dbReference type="ARBA" id="ARBA00022777"/>
    </source>
</evidence>
<comment type="caution">
    <text evidence="8">The sequence shown here is derived from an EMBL/GenBank/DDBJ whole genome shotgun (WGS) entry which is preliminary data.</text>
</comment>
<feature type="domain" description="Histidine kinase" evidence="7">
    <location>
        <begin position="549"/>
        <end position="770"/>
    </location>
</feature>
<gene>
    <name evidence="8" type="ORF">C8E87_2990</name>
</gene>
<sequence>MRKMMFSVDSRLLRELGERLVGRPHIALAELVKNAYDADATKVVIRFKKNQIEISDNGHGIDFDTFEKRWMRVGSTHKEAQEVSPQFRRPLTGSKGVGRLSVQLLAQKMELRTVAATNTGSELKVGVDWNEAVDAGLLTEAPAYYEITESESGFPEDSPHGTTLILSELNQRWTSEALVDLAREIWPLQPPFGLVSAGQQEVSSFTVELDSPNKAAVDAFDKQMRAVLDLWTARLIGELLPEDAEVPADVLDVLDAEDSRQASTDGSAAVNDRRWDRADEFEAQPETDTNAPFRIMRLTLQFQDNSRETVHYRLKNCHLDLLDFQIRVFSLQYRQPRGVRVEDARRYLRRFGGVHVYDAGFNLPYYGADTDWLRVEIDHSHRLSRSALLPESIQRTEGLNYLPTNSRLFGIVNINTSHELRAAMRNGSAAVREALRIQVSRDRLAGNRGYRDLVVLVRWALDFYAVREAARAWTSQEVTQRAEVPTSHRIERLDEALERWRPSIPEGAFRQLSAEVRGAMQSADTEARAQAANTALLASLATAGISALAYEHEVEKQLQLLADLSRRLRLAERGETSVALPVLADDLEEWVERAKATRALFSHLLDEENRSARGRFKAKALVDDVARQVRLLLRGAKVTTDFLSPDLRLPSGGYVEWSSLFQNLMTNAVNAMTDSRIRIIDIRSAASRGKQTVLVQDTGVGVDLTRADELFEPFVRRQQISQDRAALGLGGSGLGLTIVRMLANELQCSVRFIQPTGNYSTSVEVAWKEA</sequence>
<organism evidence="8 9">
    <name type="scientific">Paractinoplanes brasiliensis</name>
    <dbReference type="NCBI Taxonomy" id="52695"/>
    <lineage>
        <taxon>Bacteria</taxon>
        <taxon>Bacillati</taxon>
        <taxon>Actinomycetota</taxon>
        <taxon>Actinomycetes</taxon>
        <taxon>Micromonosporales</taxon>
        <taxon>Micromonosporaceae</taxon>
        <taxon>Paractinoplanes</taxon>
    </lineage>
</organism>
<dbReference type="SMART" id="SM00387">
    <property type="entry name" value="HATPase_c"/>
    <property type="match status" value="2"/>
</dbReference>
<dbReference type="Proteomes" id="UP000294901">
    <property type="component" value="Unassembled WGS sequence"/>
</dbReference>
<dbReference type="AlphaFoldDB" id="A0A4R6JS58"/>
<evidence type="ECO:0000256" key="2">
    <source>
        <dbReference type="ARBA" id="ARBA00012438"/>
    </source>
</evidence>
<dbReference type="GO" id="GO:0005524">
    <property type="term" value="F:ATP binding"/>
    <property type="evidence" value="ECO:0007669"/>
    <property type="project" value="UniProtKB-KW"/>
</dbReference>
<proteinExistence type="predicted"/>
<evidence type="ECO:0000313" key="8">
    <source>
        <dbReference type="EMBL" id="TDO39309.1"/>
    </source>
</evidence>
<accession>A0A4R6JS58</accession>
<evidence type="ECO:0000256" key="4">
    <source>
        <dbReference type="ARBA" id="ARBA00022741"/>
    </source>
</evidence>
<keyword evidence="5 8" id="KW-0418">Kinase</keyword>
<dbReference type="PANTHER" id="PTHR44936">
    <property type="entry name" value="SENSOR PROTEIN CREC"/>
    <property type="match status" value="1"/>
</dbReference>
<name>A0A4R6JS58_9ACTN</name>
<dbReference type="InterPro" id="IPR036890">
    <property type="entry name" value="HATPase_C_sf"/>
</dbReference>